<name>A0A4Y7TPK0_COPMI</name>
<dbReference type="OrthoDB" id="2142040at2759"/>
<comment type="caution">
    <text evidence="1">The sequence shown here is derived from an EMBL/GenBank/DDBJ whole genome shotgun (WGS) entry which is preliminary data.</text>
</comment>
<protein>
    <recommendedName>
        <fullName evidence="3">VWFA domain-containing protein</fullName>
    </recommendedName>
</protein>
<dbReference type="EMBL" id="QPFP01000006">
    <property type="protein sequence ID" value="TEB36103.1"/>
    <property type="molecule type" value="Genomic_DNA"/>
</dbReference>
<evidence type="ECO:0008006" key="3">
    <source>
        <dbReference type="Google" id="ProtNLM"/>
    </source>
</evidence>
<dbReference type="PANTHER" id="PTHR34706">
    <property type="entry name" value="SLR1338 PROTEIN"/>
    <property type="match status" value="1"/>
</dbReference>
<dbReference type="PANTHER" id="PTHR34706:SF1">
    <property type="entry name" value="VWFA DOMAIN-CONTAINING PROTEIN"/>
    <property type="match status" value="1"/>
</dbReference>
<evidence type="ECO:0000313" key="2">
    <source>
        <dbReference type="Proteomes" id="UP000298030"/>
    </source>
</evidence>
<gene>
    <name evidence="1" type="ORF">FA13DRAFT_1727664</name>
</gene>
<keyword evidence="2" id="KW-1185">Reference proteome</keyword>
<accession>A0A4Y7TPK0</accession>
<organism evidence="1 2">
    <name type="scientific">Coprinellus micaceus</name>
    <name type="common">Glistening ink-cap mushroom</name>
    <name type="synonym">Coprinus micaceus</name>
    <dbReference type="NCBI Taxonomy" id="71717"/>
    <lineage>
        <taxon>Eukaryota</taxon>
        <taxon>Fungi</taxon>
        <taxon>Dikarya</taxon>
        <taxon>Basidiomycota</taxon>
        <taxon>Agaricomycotina</taxon>
        <taxon>Agaricomycetes</taxon>
        <taxon>Agaricomycetidae</taxon>
        <taxon>Agaricales</taxon>
        <taxon>Agaricineae</taxon>
        <taxon>Psathyrellaceae</taxon>
        <taxon>Coprinellus</taxon>
    </lineage>
</organism>
<dbReference type="AlphaFoldDB" id="A0A4Y7TPK0"/>
<evidence type="ECO:0000313" key="1">
    <source>
        <dbReference type="EMBL" id="TEB36103.1"/>
    </source>
</evidence>
<dbReference type="Proteomes" id="UP000298030">
    <property type="component" value="Unassembled WGS sequence"/>
</dbReference>
<reference evidence="1 2" key="1">
    <citation type="journal article" date="2019" name="Nat. Ecol. Evol.">
        <title>Megaphylogeny resolves global patterns of mushroom evolution.</title>
        <authorList>
            <person name="Varga T."/>
            <person name="Krizsan K."/>
            <person name="Foldi C."/>
            <person name="Dima B."/>
            <person name="Sanchez-Garcia M."/>
            <person name="Sanchez-Ramirez S."/>
            <person name="Szollosi G.J."/>
            <person name="Szarkandi J.G."/>
            <person name="Papp V."/>
            <person name="Albert L."/>
            <person name="Andreopoulos W."/>
            <person name="Angelini C."/>
            <person name="Antonin V."/>
            <person name="Barry K.W."/>
            <person name="Bougher N.L."/>
            <person name="Buchanan P."/>
            <person name="Buyck B."/>
            <person name="Bense V."/>
            <person name="Catcheside P."/>
            <person name="Chovatia M."/>
            <person name="Cooper J."/>
            <person name="Damon W."/>
            <person name="Desjardin D."/>
            <person name="Finy P."/>
            <person name="Geml J."/>
            <person name="Haridas S."/>
            <person name="Hughes K."/>
            <person name="Justo A."/>
            <person name="Karasinski D."/>
            <person name="Kautmanova I."/>
            <person name="Kiss B."/>
            <person name="Kocsube S."/>
            <person name="Kotiranta H."/>
            <person name="LaButti K.M."/>
            <person name="Lechner B.E."/>
            <person name="Liimatainen K."/>
            <person name="Lipzen A."/>
            <person name="Lukacs Z."/>
            <person name="Mihaltcheva S."/>
            <person name="Morgado L.N."/>
            <person name="Niskanen T."/>
            <person name="Noordeloos M.E."/>
            <person name="Ohm R.A."/>
            <person name="Ortiz-Santana B."/>
            <person name="Ovrebo C."/>
            <person name="Racz N."/>
            <person name="Riley R."/>
            <person name="Savchenko A."/>
            <person name="Shiryaev A."/>
            <person name="Soop K."/>
            <person name="Spirin V."/>
            <person name="Szebenyi C."/>
            <person name="Tomsovsky M."/>
            <person name="Tulloss R.E."/>
            <person name="Uehling J."/>
            <person name="Grigoriev I.V."/>
            <person name="Vagvolgyi C."/>
            <person name="Papp T."/>
            <person name="Martin F.M."/>
            <person name="Miettinen O."/>
            <person name="Hibbett D.S."/>
            <person name="Nagy L.G."/>
        </authorList>
    </citation>
    <scope>NUCLEOTIDE SEQUENCE [LARGE SCALE GENOMIC DNA]</scope>
    <source>
        <strain evidence="1 2">FP101781</strain>
    </source>
</reference>
<proteinExistence type="predicted"/>
<dbReference type="STRING" id="71717.A0A4Y7TPK0"/>
<sequence length="175" mass="19831">MKHTSLRTEAEISFLFQHVRPKGPTHIGSRLKEISADYLAELVHCRQSRVAFPKPRNYIVITDGAPTAPDDVTNFLKTTARLLKKLDCDPTQLGFQFVQIGEDKEATDFLTYLDNNKNFERDIVDTVKNKGTQTMKSILRGLLGMDDSAVLCRKLLLGGISRFHDRKGDVPTKRR</sequence>